<protein>
    <recommendedName>
        <fullName evidence="5">Cilia- and flagella-associated protein 418</fullName>
    </recommendedName>
</protein>
<comment type="function">
    <text evidence="4">May be involved in photoreceptor outer segment disk morphogenesis.</text>
</comment>
<dbReference type="Pfam" id="PF14996">
    <property type="entry name" value="RMP"/>
    <property type="match status" value="1"/>
</dbReference>
<dbReference type="AlphaFoldDB" id="A0AAJ7WJ81"/>
<dbReference type="PANTHER" id="PTHR33958">
    <property type="entry name" value="PROTEIN C8ORF37"/>
    <property type="match status" value="1"/>
</dbReference>
<evidence type="ECO:0000256" key="5">
    <source>
        <dbReference type="ARBA" id="ARBA00026215"/>
    </source>
</evidence>
<organism evidence="6 7">
    <name type="scientific">Galendromus occidentalis</name>
    <name type="common">western predatory mite</name>
    <dbReference type="NCBI Taxonomy" id="34638"/>
    <lineage>
        <taxon>Eukaryota</taxon>
        <taxon>Metazoa</taxon>
        <taxon>Ecdysozoa</taxon>
        <taxon>Arthropoda</taxon>
        <taxon>Chelicerata</taxon>
        <taxon>Arachnida</taxon>
        <taxon>Acari</taxon>
        <taxon>Parasitiformes</taxon>
        <taxon>Mesostigmata</taxon>
        <taxon>Gamasina</taxon>
        <taxon>Phytoseioidea</taxon>
        <taxon>Phytoseiidae</taxon>
        <taxon>Typhlodrominae</taxon>
        <taxon>Galendromus</taxon>
    </lineage>
</organism>
<dbReference type="KEGG" id="goe:114828345"/>
<reference evidence="7" key="1">
    <citation type="submission" date="2025-08" db="UniProtKB">
        <authorList>
            <consortium name="RefSeq"/>
        </authorList>
    </citation>
    <scope>IDENTIFICATION</scope>
</reference>
<dbReference type="Proteomes" id="UP000694867">
    <property type="component" value="Unplaced"/>
</dbReference>
<dbReference type="PANTHER" id="PTHR33958:SF1">
    <property type="entry name" value="CILIA- AND FLAGELLA-ASSOCIATED PROTEIN 418"/>
    <property type="match status" value="1"/>
</dbReference>
<accession>A0AAJ7WJ81</accession>
<proteinExistence type="predicted"/>
<dbReference type="InterPro" id="IPR029239">
    <property type="entry name" value="CFAP418"/>
</dbReference>
<name>A0AAJ7WJ81_9ACAR</name>
<dbReference type="GO" id="GO:0001917">
    <property type="term" value="C:photoreceptor inner segment"/>
    <property type="evidence" value="ECO:0007669"/>
    <property type="project" value="UniProtKB-SubCell"/>
</dbReference>
<keyword evidence="3" id="KW-0963">Cytoplasm</keyword>
<keyword evidence="6" id="KW-1185">Reference proteome</keyword>
<evidence type="ECO:0000256" key="4">
    <source>
        <dbReference type="ARBA" id="ARBA00024819"/>
    </source>
</evidence>
<gene>
    <name evidence="7" type="primary">LOC114828345</name>
</gene>
<dbReference type="RefSeq" id="XP_028967953.1">
    <property type="nucleotide sequence ID" value="XM_029112120.1"/>
</dbReference>
<evidence type="ECO:0000313" key="7">
    <source>
        <dbReference type="RefSeq" id="XP_028967953.1"/>
    </source>
</evidence>
<sequence length="146" mass="16083">MLEDEIEDLVNDLLEQENQSNQKSTQIEPTHADRGRCAPVLLAGMSLACGVSTPKSPRCCTRLRCASCDFGVVVFHGKRWLANTDHLFLRNHVPDGNLKSQLASEAGGRAFACQCRCVSVRRNESKTVSALGLRWFCIGGDHSRPL</sequence>
<comment type="subcellular location">
    <subcellularLocation>
        <location evidence="2">Cytoplasm</location>
    </subcellularLocation>
    <subcellularLocation>
        <location evidence="1">Photoreceptor inner segment</location>
    </subcellularLocation>
</comment>
<evidence type="ECO:0000313" key="6">
    <source>
        <dbReference type="Proteomes" id="UP000694867"/>
    </source>
</evidence>
<evidence type="ECO:0000256" key="3">
    <source>
        <dbReference type="ARBA" id="ARBA00022490"/>
    </source>
</evidence>
<evidence type="ECO:0000256" key="1">
    <source>
        <dbReference type="ARBA" id="ARBA00004437"/>
    </source>
</evidence>
<evidence type="ECO:0000256" key="2">
    <source>
        <dbReference type="ARBA" id="ARBA00004496"/>
    </source>
</evidence>
<dbReference type="GeneID" id="114828345"/>
<dbReference type="GO" id="GO:0005829">
    <property type="term" value="C:cytosol"/>
    <property type="evidence" value="ECO:0007669"/>
    <property type="project" value="TreeGrafter"/>
</dbReference>